<dbReference type="Gene3D" id="3.30.499.10">
    <property type="entry name" value="Aconitase, domain 3"/>
    <property type="match status" value="1"/>
</dbReference>
<dbReference type="InterPro" id="IPR036008">
    <property type="entry name" value="Aconitase_4Fe-4S_dom"/>
</dbReference>
<evidence type="ECO:0008006" key="4">
    <source>
        <dbReference type="Google" id="ProtNLM"/>
    </source>
</evidence>
<feature type="non-terminal residue" evidence="2">
    <location>
        <position position="72"/>
    </location>
</feature>
<evidence type="ECO:0000256" key="1">
    <source>
        <dbReference type="ARBA" id="ARBA00023004"/>
    </source>
</evidence>
<comment type="caution">
    <text evidence="2">The sequence shown here is derived from an EMBL/GenBank/DDBJ whole genome shotgun (WGS) entry which is preliminary data.</text>
</comment>
<organism evidence="2 3">
    <name type="scientific">Kibdelosporangium lantanae</name>
    <dbReference type="NCBI Taxonomy" id="1497396"/>
    <lineage>
        <taxon>Bacteria</taxon>
        <taxon>Bacillati</taxon>
        <taxon>Actinomycetota</taxon>
        <taxon>Actinomycetes</taxon>
        <taxon>Pseudonocardiales</taxon>
        <taxon>Pseudonocardiaceae</taxon>
        <taxon>Kibdelosporangium</taxon>
    </lineage>
</organism>
<name>A0ABW3MIS7_9PSEU</name>
<keyword evidence="1" id="KW-0408">Iron</keyword>
<proteinExistence type="predicted"/>
<reference evidence="3" key="1">
    <citation type="journal article" date="2019" name="Int. J. Syst. Evol. Microbiol.">
        <title>The Global Catalogue of Microorganisms (GCM) 10K type strain sequencing project: providing services to taxonomists for standard genome sequencing and annotation.</title>
        <authorList>
            <consortium name="The Broad Institute Genomics Platform"/>
            <consortium name="The Broad Institute Genome Sequencing Center for Infectious Disease"/>
            <person name="Wu L."/>
            <person name="Ma J."/>
        </authorList>
    </citation>
    <scope>NUCLEOTIDE SEQUENCE [LARGE SCALE GENOMIC DNA]</scope>
    <source>
        <strain evidence="3">JCM 31486</strain>
    </source>
</reference>
<evidence type="ECO:0000313" key="3">
    <source>
        <dbReference type="Proteomes" id="UP001597045"/>
    </source>
</evidence>
<dbReference type="EMBL" id="JBHTIS010002945">
    <property type="protein sequence ID" value="MFD1050582.1"/>
    <property type="molecule type" value="Genomic_DNA"/>
</dbReference>
<evidence type="ECO:0000313" key="2">
    <source>
        <dbReference type="EMBL" id="MFD1050582.1"/>
    </source>
</evidence>
<keyword evidence="3" id="KW-1185">Reference proteome</keyword>
<sequence length="72" mass="7709">MTAPASKDSFGARGTLTVGDTSYEVFRLSAVEGAERLPYSLKILLENLLRTEDGANITADHVRALAGWDPTA</sequence>
<protein>
    <recommendedName>
        <fullName evidence="4">Aconitate hydratase</fullName>
    </recommendedName>
</protein>
<dbReference type="SUPFAM" id="SSF53732">
    <property type="entry name" value="Aconitase iron-sulfur domain"/>
    <property type="match status" value="1"/>
</dbReference>
<gene>
    <name evidence="2" type="ORF">ACFQ1S_36170</name>
</gene>
<accession>A0ABW3MIS7</accession>
<dbReference type="Proteomes" id="UP001597045">
    <property type="component" value="Unassembled WGS sequence"/>
</dbReference>
<dbReference type="InterPro" id="IPR015931">
    <property type="entry name" value="Acnase/IPM_dHydase_lsu_aba_1/3"/>
</dbReference>